<organism evidence="1 2">
    <name type="scientific">Acanthoscelides obtectus</name>
    <name type="common">Bean weevil</name>
    <name type="synonym">Bruchus obtectus</name>
    <dbReference type="NCBI Taxonomy" id="200917"/>
    <lineage>
        <taxon>Eukaryota</taxon>
        <taxon>Metazoa</taxon>
        <taxon>Ecdysozoa</taxon>
        <taxon>Arthropoda</taxon>
        <taxon>Hexapoda</taxon>
        <taxon>Insecta</taxon>
        <taxon>Pterygota</taxon>
        <taxon>Neoptera</taxon>
        <taxon>Endopterygota</taxon>
        <taxon>Coleoptera</taxon>
        <taxon>Polyphaga</taxon>
        <taxon>Cucujiformia</taxon>
        <taxon>Chrysomeloidea</taxon>
        <taxon>Chrysomelidae</taxon>
        <taxon>Bruchinae</taxon>
        <taxon>Bruchini</taxon>
        <taxon>Acanthoscelides</taxon>
    </lineage>
</organism>
<name>A0A9P0JJM2_ACAOB</name>
<dbReference type="EMBL" id="CAKOFQ010006663">
    <property type="protein sequence ID" value="CAH1955927.1"/>
    <property type="molecule type" value="Genomic_DNA"/>
</dbReference>
<dbReference type="Proteomes" id="UP001152888">
    <property type="component" value="Unassembled WGS sequence"/>
</dbReference>
<evidence type="ECO:0000313" key="1">
    <source>
        <dbReference type="EMBL" id="CAH1955927.1"/>
    </source>
</evidence>
<sequence length="49" mass="5875">MFNCLFWFRCSPHHFYGILTSSTYYRRRDLDNISILPSNPLIIGEEGRH</sequence>
<dbReference type="AlphaFoldDB" id="A0A9P0JJM2"/>
<evidence type="ECO:0000313" key="2">
    <source>
        <dbReference type="Proteomes" id="UP001152888"/>
    </source>
</evidence>
<reference evidence="1" key="1">
    <citation type="submission" date="2022-03" db="EMBL/GenBank/DDBJ databases">
        <authorList>
            <person name="Sayadi A."/>
        </authorList>
    </citation>
    <scope>NUCLEOTIDE SEQUENCE</scope>
</reference>
<proteinExistence type="predicted"/>
<accession>A0A9P0JJM2</accession>
<comment type="caution">
    <text evidence="1">The sequence shown here is derived from an EMBL/GenBank/DDBJ whole genome shotgun (WGS) entry which is preliminary data.</text>
</comment>
<gene>
    <name evidence="1" type="ORF">ACAOBT_LOCUS1333</name>
</gene>
<protein>
    <submittedName>
        <fullName evidence="1">Uncharacterized protein</fullName>
    </submittedName>
</protein>
<keyword evidence="2" id="KW-1185">Reference proteome</keyword>